<dbReference type="PROSITE" id="PS00444">
    <property type="entry name" value="POLYPRENYL_SYNTHASE_2"/>
    <property type="match status" value="1"/>
</dbReference>
<reference evidence="7 8" key="1">
    <citation type="submission" date="2018-11" db="EMBL/GenBank/DDBJ databases">
        <title>Sequencing the genomes of 1000 actinobacteria strains.</title>
        <authorList>
            <person name="Klenk H.-P."/>
        </authorList>
    </citation>
    <scope>NUCLEOTIDE SEQUENCE [LARGE SCALE GENOMIC DNA]</scope>
    <source>
        <strain evidence="7 8">DSM 13521</strain>
    </source>
</reference>
<evidence type="ECO:0000313" key="7">
    <source>
        <dbReference type="EMBL" id="ROR93687.1"/>
    </source>
</evidence>
<dbReference type="PANTHER" id="PTHR12001">
    <property type="entry name" value="GERANYLGERANYL PYROPHOSPHATE SYNTHASE"/>
    <property type="match status" value="1"/>
</dbReference>
<comment type="cofactor">
    <cofactor evidence="1">
        <name>Mg(2+)</name>
        <dbReference type="ChEBI" id="CHEBI:18420"/>
    </cofactor>
</comment>
<comment type="caution">
    <text evidence="7">The sequence shown here is derived from an EMBL/GenBank/DDBJ whole genome shotgun (WGS) entry which is preliminary data.</text>
</comment>
<dbReference type="GO" id="GO:0008299">
    <property type="term" value="P:isoprenoid biosynthetic process"/>
    <property type="evidence" value="ECO:0007669"/>
    <property type="project" value="InterPro"/>
</dbReference>
<sequence>MPQHSPVSALDRDLDDAIDRAVDGISAHVGRAGREAAPLLEGARRAVRGGKRLRARLCLAATAACGGEPNVDVAAALELFQAAALVHDDLMDAADTRRGEPSAHRWFADRGPGTATDPALRERLGEGGAILLGDLLLAWSATTLTSATAALPLERRLRLVDLFGAMSSEVAFGQYLDLLATLAPWGDEEALDRAWRVIESKTARYSVELPLVIGARIAGADDVVVDWLARLGHEVGVAFQLRDDVLGVLGEPEVTGKPSGDDIREGKRTVLLELAYGDATPDQRVTLERCVGRGDVTADEVEAVRSILRDSGALARVELLITEHADRAEELLADAPTGVGDTAELRELVAAALDRAS</sequence>
<name>A0A3N2D1P4_9MICO</name>
<evidence type="ECO:0000313" key="8">
    <source>
        <dbReference type="Proteomes" id="UP000275356"/>
    </source>
</evidence>
<dbReference type="GO" id="GO:0046872">
    <property type="term" value="F:metal ion binding"/>
    <property type="evidence" value="ECO:0007669"/>
    <property type="project" value="UniProtKB-KW"/>
</dbReference>
<dbReference type="InterPro" id="IPR000092">
    <property type="entry name" value="Polyprenyl_synt"/>
</dbReference>
<dbReference type="SUPFAM" id="SSF48576">
    <property type="entry name" value="Terpenoid synthases"/>
    <property type="match status" value="1"/>
</dbReference>
<accession>A0A3N2D1P4</accession>
<dbReference type="SFLD" id="SFLDG01017">
    <property type="entry name" value="Polyprenyl_Transferase_Like"/>
    <property type="match status" value="1"/>
</dbReference>
<keyword evidence="4" id="KW-0479">Metal-binding</keyword>
<dbReference type="SFLD" id="SFLDS00005">
    <property type="entry name" value="Isoprenoid_Synthase_Type_I"/>
    <property type="match status" value="1"/>
</dbReference>
<evidence type="ECO:0000256" key="6">
    <source>
        <dbReference type="RuleBase" id="RU004466"/>
    </source>
</evidence>
<dbReference type="RefSeq" id="WP_123740611.1">
    <property type="nucleotide sequence ID" value="NZ_RKHQ01000002.1"/>
</dbReference>
<gene>
    <name evidence="7" type="ORF">EDD28_3109</name>
</gene>
<keyword evidence="5" id="KW-0460">Magnesium</keyword>
<evidence type="ECO:0000256" key="2">
    <source>
        <dbReference type="ARBA" id="ARBA00006706"/>
    </source>
</evidence>
<protein>
    <submittedName>
        <fullName evidence="7">Geranylgeranyl diphosphate synthase type I</fullName>
    </submittedName>
</protein>
<dbReference type="Gene3D" id="1.10.600.10">
    <property type="entry name" value="Farnesyl Diphosphate Synthase"/>
    <property type="match status" value="1"/>
</dbReference>
<dbReference type="EMBL" id="RKHQ01000002">
    <property type="protein sequence ID" value="ROR93687.1"/>
    <property type="molecule type" value="Genomic_DNA"/>
</dbReference>
<dbReference type="InterPro" id="IPR033749">
    <property type="entry name" value="Polyprenyl_synt_CS"/>
</dbReference>
<evidence type="ECO:0000256" key="1">
    <source>
        <dbReference type="ARBA" id="ARBA00001946"/>
    </source>
</evidence>
<keyword evidence="3 6" id="KW-0808">Transferase</keyword>
<dbReference type="PROSITE" id="PS00723">
    <property type="entry name" value="POLYPRENYL_SYNTHASE_1"/>
    <property type="match status" value="1"/>
</dbReference>
<proteinExistence type="inferred from homology"/>
<evidence type="ECO:0000256" key="4">
    <source>
        <dbReference type="ARBA" id="ARBA00022723"/>
    </source>
</evidence>
<dbReference type="Pfam" id="PF00348">
    <property type="entry name" value="polyprenyl_synt"/>
    <property type="match status" value="1"/>
</dbReference>
<dbReference type="AlphaFoldDB" id="A0A3N2D1P4"/>
<dbReference type="CDD" id="cd00685">
    <property type="entry name" value="Trans_IPPS_HT"/>
    <property type="match status" value="1"/>
</dbReference>
<dbReference type="GO" id="GO:0004659">
    <property type="term" value="F:prenyltransferase activity"/>
    <property type="evidence" value="ECO:0007669"/>
    <property type="project" value="InterPro"/>
</dbReference>
<dbReference type="Proteomes" id="UP000275356">
    <property type="component" value="Unassembled WGS sequence"/>
</dbReference>
<dbReference type="InterPro" id="IPR008949">
    <property type="entry name" value="Isoprenoid_synthase_dom_sf"/>
</dbReference>
<organism evidence="7 8">
    <name type="scientific">Salana multivorans</name>
    <dbReference type="NCBI Taxonomy" id="120377"/>
    <lineage>
        <taxon>Bacteria</taxon>
        <taxon>Bacillati</taxon>
        <taxon>Actinomycetota</taxon>
        <taxon>Actinomycetes</taxon>
        <taxon>Micrococcales</taxon>
        <taxon>Beutenbergiaceae</taxon>
        <taxon>Salana</taxon>
    </lineage>
</organism>
<dbReference type="PANTHER" id="PTHR12001:SF85">
    <property type="entry name" value="SHORT CHAIN ISOPRENYL DIPHOSPHATE SYNTHASE"/>
    <property type="match status" value="1"/>
</dbReference>
<keyword evidence="8" id="KW-1185">Reference proteome</keyword>
<dbReference type="OrthoDB" id="4497239at2"/>
<evidence type="ECO:0000256" key="5">
    <source>
        <dbReference type="ARBA" id="ARBA00022842"/>
    </source>
</evidence>
<comment type="similarity">
    <text evidence="2 6">Belongs to the FPP/GGPP synthase family.</text>
</comment>
<evidence type="ECO:0000256" key="3">
    <source>
        <dbReference type="ARBA" id="ARBA00022679"/>
    </source>
</evidence>